<feature type="domain" description="HTH cro/C1-type" evidence="1">
    <location>
        <begin position="19"/>
        <end position="74"/>
    </location>
</feature>
<dbReference type="STRING" id="1193682.BJP25_29605"/>
<dbReference type="InterPro" id="IPR010982">
    <property type="entry name" value="Lambda_DNA-bd_dom_sf"/>
</dbReference>
<evidence type="ECO:0000259" key="1">
    <source>
        <dbReference type="PROSITE" id="PS50943"/>
    </source>
</evidence>
<dbReference type="SMART" id="SM00530">
    <property type="entry name" value="HTH_XRE"/>
    <property type="match status" value="1"/>
</dbReference>
<dbReference type="EMBL" id="MKQR01000026">
    <property type="protein sequence ID" value="OLR90750.1"/>
    <property type="molecule type" value="Genomic_DNA"/>
</dbReference>
<gene>
    <name evidence="2" type="ORF">BJP25_29605</name>
</gene>
<evidence type="ECO:0000313" key="2">
    <source>
        <dbReference type="EMBL" id="OLR90750.1"/>
    </source>
</evidence>
<dbReference type="SUPFAM" id="SSF47413">
    <property type="entry name" value="lambda repressor-like DNA-binding domains"/>
    <property type="match status" value="1"/>
</dbReference>
<dbReference type="InterPro" id="IPR001387">
    <property type="entry name" value="Cro/C1-type_HTH"/>
</dbReference>
<name>A0A1Q9LFF8_9PSEU</name>
<reference evidence="2 3" key="1">
    <citation type="submission" date="2016-10" db="EMBL/GenBank/DDBJ databases">
        <title>The Draft Genome Sequence of Actinokineospora bangkokensis 44EHWT reveals the biosynthetic pathway of antifungal compounds Thailandins with unusual extender unit butylmalonyl-CoA.</title>
        <authorList>
            <person name="Greule A."/>
            <person name="Intra B."/>
            <person name="Flemming S."/>
            <person name="Rommel M.G."/>
            <person name="Panbangred W."/>
            <person name="Bechthold A."/>
        </authorList>
    </citation>
    <scope>NUCLEOTIDE SEQUENCE [LARGE SCALE GENOMIC DNA]</scope>
    <source>
        <strain evidence="2 3">44EHW</strain>
    </source>
</reference>
<evidence type="ECO:0000313" key="3">
    <source>
        <dbReference type="Proteomes" id="UP000186040"/>
    </source>
</evidence>
<organism evidence="2 3">
    <name type="scientific">Actinokineospora bangkokensis</name>
    <dbReference type="NCBI Taxonomy" id="1193682"/>
    <lineage>
        <taxon>Bacteria</taxon>
        <taxon>Bacillati</taxon>
        <taxon>Actinomycetota</taxon>
        <taxon>Actinomycetes</taxon>
        <taxon>Pseudonocardiales</taxon>
        <taxon>Pseudonocardiaceae</taxon>
        <taxon>Actinokineospora</taxon>
    </lineage>
</organism>
<protein>
    <recommendedName>
        <fullName evidence="1">HTH cro/C1-type domain-containing protein</fullName>
    </recommendedName>
</protein>
<dbReference type="InterPro" id="IPR043917">
    <property type="entry name" value="DUF5753"/>
</dbReference>
<dbReference type="Proteomes" id="UP000186040">
    <property type="component" value="Unassembled WGS sequence"/>
</dbReference>
<dbReference type="PROSITE" id="PS50943">
    <property type="entry name" value="HTH_CROC1"/>
    <property type="match status" value="1"/>
</dbReference>
<dbReference type="GO" id="GO:0003677">
    <property type="term" value="F:DNA binding"/>
    <property type="evidence" value="ECO:0007669"/>
    <property type="project" value="InterPro"/>
</dbReference>
<dbReference type="Gene3D" id="1.10.260.40">
    <property type="entry name" value="lambda repressor-like DNA-binding domains"/>
    <property type="match status" value="1"/>
</dbReference>
<dbReference type="Pfam" id="PF13560">
    <property type="entry name" value="HTH_31"/>
    <property type="match status" value="1"/>
</dbReference>
<comment type="caution">
    <text evidence="2">The sequence shown here is derived from an EMBL/GenBank/DDBJ whole genome shotgun (WGS) entry which is preliminary data.</text>
</comment>
<keyword evidence="3" id="KW-1185">Reference proteome</keyword>
<dbReference type="CDD" id="cd00093">
    <property type="entry name" value="HTH_XRE"/>
    <property type="match status" value="1"/>
</dbReference>
<accession>A0A1Q9LFF8</accession>
<dbReference type="Pfam" id="PF19054">
    <property type="entry name" value="DUF5753"/>
    <property type="match status" value="1"/>
</dbReference>
<sequence>MPGQRKNPQARDRTIGAQLKAVRTQQTTLSLEDAAKAIGWSAATLSRTENGKRTITSEDVAVVLTTYGVPVEQREELIQSARTGVQDGWWSRLLPGVPPDIGTLASHEASAKAITDWSFSFIPGLLQTEKYAIGLMVDDGVEPDEAKLRWLARERRQEVLPKLEYTAFLHETALRMPFGGVDAFREQLAHLVRASELGRAVRIVPGRAPHRLLLHPWLLLHFAEALPILYVELYGSSVYLHEDEVLSYENMRSTLDRMALSTADSRAAIERLLGRL</sequence>
<proteinExistence type="predicted"/>
<dbReference type="AlphaFoldDB" id="A0A1Q9LFF8"/>